<evidence type="ECO:0000256" key="1">
    <source>
        <dbReference type="SAM" id="SignalP"/>
    </source>
</evidence>
<comment type="caution">
    <text evidence="3">The sequence shown here is derived from an EMBL/GenBank/DDBJ whole genome shotgun (WGS) entry which is preliminary data.</text>
</comment>
<keyword evidence="1" id="KW-0732">Signal</keyword>
<dbReference type="SUPFAM" id="SSF51261">
    <property type="entry name" value="Duplicated hybrid motif"/>
    <property type="match status" value="1"/>
</dbReference>
<evidence type="ECO:0000313" key="3">
    <source>
        <dbReference type="EMBL" id="NVN50551.1"/>
    </source>
</evidence>
<keyword evidence="4" id="KW-1185">Reference proteome</keyword>
<dbReference type="PROSITE" id="PS51257">
    <property type="entry name" value="PROKAR_LIPOPROTEIN"/>
    <property type="match status" value="1"/>
</dbReference>
<dbReference type="InterPro" id="IPR011055">
    <property type="entry name" value="Dup_hybrid_motif"/>
</dbReference>
<name>A0A850PJG5_9MYCO</name>
<evidence type="ECO:0000313" key="4">
    <source>
        <dbReference type="Proteomes" id="UP000570517"/>
    </source>
</evidence>
<accession>A0A850PJG5</accession>
<organism evidence="3 4">
    <name type="scientific">Mycolicibacterium hippocampi</name>
    <dbReference type="NCBI Taxonomy" id="659824"/>
    <lineage>
        <taxon>Bacteria</taxon>
        <taxon>Bacillati</taxon>
        <taxon>Actinomycetota</taxon>
        <taxon>Actinomycetes</taxon>
        <taxon>Mycobacteriales</taxon>
        <taxon>Mycobacteriaceae</taxon>
        <taxon>Mycolicibacterium</taxon>
    </lineage>
</organism>
<sequence>MSTRGTRRRLIITLSIGLVLSACSPSPMSEPPPDEWGTDGEVTVLLADTLSTPRWFTGTDGKTHLVYELVLTNVAPAAVDLSAVEVHDAISGASLIRLTDDSLREATSLAASVETATVTLPPSSVGVVWMDIPLDSPAVPSAITHRVAVHPIADTPDSGIAWAFTTPAMEVDQKAPLVIGPPLTGPNWAALGSCCDGPHRRAPYPIGGRWYLAQRFAVDFNQLDSQNRPGIGDPLSPSSFPTFGQSVLAVADGTVVAAVDGNPDLRVNEAREEPTPENAGGNRVIIDIGEGRFAVYAHLHMDSVSVQEGDVVSRGHRIAAVGSSGTTGGPHLHFQISDRPSVVLADGMPYAFDAFDLTGQTPPLAVVLKHYDTLQPIPLSTNNTGTRHDQLPLGRDVMTFPAINGGG</sequence>
<dbReference type="InterPro" id="IPR016047">
    <property type="entry name" value="M23ase_b-sheet_dom"/>
</dbReference>
<dbReference type="Gene3D" id="2.70.70.10">
    <property type="entry name" value="Glucose Permease (Domain IIA)"/>
    <property type="match status" value="1"/>
</dbReference>
<dbReference type="AlphaFoldDB" id="A0A850PJG5"/>
<feature type="signal peptide" evidence="1">
    <location>
        <begin position="1"/>
        <end position="29"/>
    </location>
</feature>
<dbReference type="Proteomes" id="UP000570517">
    <property type="component" value="Unassembled WGS sequence"/>
</dbReference>
<feature type="chain" id="PRO_5038853790" evidence="1">
    <location>
        <begin position="30"/>
        <end position="407"/>
    </location>
</feature>
<dbReference type="InterPro" id="IPR050570">
    <property type="entry name" value="Cell_wall_metabolism_enzyme"/>
</dbReference>
<dbReference type="CDD" id="cd12797">
    <property type="entry name" value="M23_peptidase"/>
    <property type="match status" value="1"/>
</dbReference>
<protein>
    <submittedName>
        <fullName evidence="3">Secreted peptidase</fullName>
    </submittedName>
</protein>
<proteinExistence type="predicted"/>
<reference evidence="3 4" key="1">
    <citation type="submission" date="2020-05" db="EMBL/GenBank/DDBJ databases">
        <title>Draft genome sequence of Mycobacterium hippocampi DL, isolated from European seabass, Dicentrarchus labrax, reared in fish farms.</title>
        <authorList>
            <person name="Stathopoulou P."/>
            <person name="Asimakis E."/>
            <person name="Tzokas K."/>
            <person name="Batargias C."/>
            <person name="Tsiamis G."/>
        </authorList>
    </citation>
    <scope>NUCLEOTIDE SEQUENCE [LARGE SCALE GENOMIC DNA]</scope>
    <source>
        <strain evidence="3 4">DL</strain>
    </source>
</reference>
<gene>
    <name evidence="3" type="ORF">HLY00_5490</name>
</gene>
<dbReference type="PANTHER" id="PTHR21666:SF270">
    <property type="entry name" value="MUREIN HYDROLASE ACTIVATOR ENVC"/>
    <property type="match status" value="1"/>
</dbReference>
<dbReference type="Pfam" id="PF01551">
    <property type="entry name" value="Peptidase_M23"/>
    <property type="match status" value="1"/>
</dbReference>
<feature type="domain" description="M23ase beta-sheet core" evidence="2">
    <location>
        <begin position="244"/>
        <end position="338"/>
    </location>
</feature>
<dbReference type="EMBL" id="JABFYL010000024">
    <property type="protein sequence ID" value="NVN50551.1"/>
    <property type="molecule type" value="Genomic_DNA"/>
</dbReference>
<evidence type="ECO:0000259" key="2">
    <source>
        <dbReference type="Pfam" id="PF01551"/>
    </source>
</evidence>
<dbReference type="PANTHER" id="PTHR21666">
    <property type="entry name" value="PEPTIDASE-RELATED"/>
    <property type="match status" value="1"/>
</dbReference>
<dbReference type="GO" id="GO:0004222">
    <property type="term" value="F:metalloendopeptidase activity"/>
    <property type="evidence" value="ECO:0007669"/>
    <property type="project" value="TreeGrafter"/>
</dbReference>